<dbReference type="EMBL" id="CP042467">
    <property type="protein sequence ID" value="QED28719.1"/>
    <property type="molecule type" value="Genomic_DNA"/>
</dbReference>
<organism evidence="2 3">
    <name type="scientific">Microvenator marinus</name>
    <dbReference type="NCBI Taxonomy" id="2600177"/>
    <lineage>
        <taxon>Bacteria</taxon>
        <taxon>Deltaproteobacteria</taxon>
        <taxon>Bradymonadales</taxon>
        <taxon>Microvenatoraceae</taxon>
        <taxon>Microvenator</taxon>
    </lineage>
</organism>
<dbReference type="Pfam" id="PF14224">
    <property type="entry name" value="DUF4331"/>
    <property type="match status" value="1"/>
</dbReference>
<evidence type="ECO:0000313" key="2">
    <source>
        <dbReference type="EMBL" id="QED28719.1"/>
    </source>
</evidence>
<reference evidence="2 3" key="1">
    <citation type="submission" date="2019-08" db="EMBL/GenBank/DDBJ databases">
        <authorList>
            <person name="Liang Q."/>
        </authorList>
    </citation>
    <scope>NUCLEOTIDE SEQUENCE [LARGE SCALE GENOMIC DNA]</scope>
    <source>
        <strain evidence="2 3">V1718</strain>
    </source>
</reference>
<dbReference type="Proteomes" id="UP000321595">
    <property type="component" value="Chromosome"/>
</dbReference>
<name>A0A5B8XZ42_9DELT</name>
<gene>
    <name evidence="2" type="ORF">FRD01_16045</name>
</gene>
<feature type="signal peptide" evidence="1">
    <location>
        <begin position="1"/>
        <end position="29"/>
    </location>
</feature>
<accession>A0A5B8XZ42</accession>
<feature type="chain" id="PRO_5022933992" evidence="1">
    <location>
        <begin position="30"/>
        <end position="213"/>
    </location>
</feature>
<dbReference type="RefSeq" id="WP_146961394.1">
    <property type="nucleotide sequence ID" value="NZ_CP042467.1"/>
</dbReference>
<dbReference type="InterPro" id="IPR025566">
    <property type="entry name" value="DUF4331"/>
</dbReference>
<proteinExistence type="predicted"/>
<dbReference type="OrthoDB" id="525451at2"/>
<sequence>MNRWTRVLPVVAIAAAAGLYLTQTQPVDAADHTDPPDRVGTPGNAADIGDIYAWHNTAEGTLTVALTFSGPLAPAADQAGNYDDDVLYAIHIDNTGDNVANHNIYARFGQNDLGDWGVRVEGIPGATAPVEGAVEATIDAGNDVKVWAGLRDDPFFFDLEGFQDTLSTGDLSFDNTRDSFAGANITTIVLEMPLDAARGAETEFQVWATTGTL</sequence>
<evidence type="ECO:0000256" key="1">
    <source>
        <dbReference type="SAM" id="SignalP"/>
    </source>
</evidence>
<dbReference type="AlphaFoldDB" id="A0A5B8XZ42"/>
<keyword evidence="1" id="KW-0732">Signal</keyword>
<dbReference type="KEGG" id="bbae:FRD01_16045"/>
<protein>
    <submittedName>
        <fullName evidence="2">DUF4331 domain-containing protein</fullName>
    </submittedName>
</protein>
<evidence type="ECO:0000313" key="3">
    <source>
        <dbReference type="Proteomes" id="UP000321595"/>
    </source>
</evidence>
<keyword evidence="3" id="KW-1185">Reference proteome</keyword>